<dbReference type="EMBL" id="JACIFO010000004">
    <property type="protein sequence ID" value="MBB4118854.1"/>
    <property type="molecule type" value="Genomic_DNA"/>
</dbReference>
<sequence>MVDVDDITIIYTNPKSPQYQIQTNYFIDRIDGLRDTLVLEITENAINQLIEIQGGSHFIMEEDFIFDIETAAQMNLKEGYTIKKGTYPIQKYENEEINKYYIKL</sequence>
<name>A0A840EXS0_9FLAO</name>
<evidence type="ECO:0000313" key="1">
    <source>
        <dbReference type="EMBL" id="MBB4118854.1"/>
    </source>
</evidence>
<gene>
    <name evidence="1" type="ORF">GGR32_001145</name>
</gene>
<comment type="caution">
    <text evidence="1">The sequence shown here is derived from an EMBL/GenBank/DDBJ whole genome shotgun (WGS) entry which is preliminary data.</text>
</comment>
<accession>A0A840EXS0</accession>
<dbReference type="AlphaFoldDB" id="A0A840EXS0"/>
<keyword evidence="2" id="KW-1185">Reference proteome</keyword>
<proteinExistence type="predicted"/>
<organism evidence="1 2">
    <name type="scientific">Mesonia hippocampi</name>
    <dbReference type="NCBI Taxonomy" id="1628250"/>
    <lineage>
        <taxon>Bacteria</taxon>
        <taxon>Pseudomonadati</taxon>
        <taxon>Bacteroidota</taxon>
        <taxon>Flavobacteriia</taxon>
        <taxon>Flavobacteriales</taxon>
        <taxon>Flavobacteriaceae</taxon>
        <taxon>Mesonia</taxon>
    </lineage>
</organism>
<reference evidence="1 2" key="1">
    <citation type="submission" date="2020-08" db="EMBL/GenBank/DDBJ databases">
        <title>Genomic Encyclopedia of Type Strains, Phase IV (KMG-IV): sequencing the most valuable type-strain genomes for metagenomic binning, comparative biology and taxonomic classification.</title>
        <authorList>
            <person name="Goeker M."/>
        </authorList>
    </citation>
    <scope>NUCLEOTIDE SEQUENCE [LARGE SCALE GENOMIC DNA]</scope>
    <source>
        <strain evidence="1 2">DSM 29568</strain>
    </source>
</reference>
<dbReference type="RefSeq" id="WP_183477215.1">
    <property type="nucleotide sequence ID" value="NZ_JACIFO010000004.1"/>
</dbReference>
<protein>
    <submittedName>
        <fullName evidence="1">Uncharacterized protein</fullName>
    </submittedName>
</protein>
<evidence type="ECO:0000313" key="2">
    <source>
        <dbReference type="Proteomes" id="UP000553034"/>
    </source>
</evidence>
<dbReference type="Proteomes" id="UP000553034">
    <property type="component" value="Unassembled WGS sequence"/>
</dbReference>